<dbReference type="RefSeq" id="WP_344386333.1">
    <property type="nucleotide sequence ID" value="NZ_BAAATA010000085.1"/>
</dbReference>
<keyword evidence="2" id="KW-1185">Reference proteome</keyword>
<name>A0ABN3N382_9ACTN</name>
<proteinExistence type="predicted"/>
<comment type="caution">
    <text evidence="1">The sequence shown here is derived from an EMBL/GenBank/DDBJ whole genome shotgun (WGS) entry which is preliminary data.</text>
</comment>
<dbReference type="Proteomes" id="UP001501358">
    <property type="component" value="Unassembled WGS sequence"/>
</dbReference>
<organism evidence="1 2">
    <name type="scientific">Streptomyces thermolineatus</name>
    <dbReference type="NCBI Taxonomy" id="44033"/>
    <lineage>
        <taxon>Bacteria</taxon>
        <taxon>Bacillati</taxon>
        <taxon>Actinomycetota</taxon>
        <taxon>Actinomycetes</taxon>
        <taxon>Kitasatosporales</taxon>
        <taxon>Streptomycetaceae</taxon>
        <taxon>Streptomyces</taxon>
    </lineage>
</organism>
<accession>A0ABN3N382</accession>
<protein>
    <recommendedName>
        <fullName evidence="3">Roadblock/LAMTOR2 domain-containing protein</fullName>
    </recommendedName>
</protein>
<dbReference type="EMBL" id="BAAATA010000085">
    <property type="protein sequence ID" value="GAA2513446.1"/>
    <property type="molecule type" value="Genomic_DNA"/>
</dbReference>
<evidence type="ECO:0000313" key="2">
    <source>
        <dbReference type="Proteomes" id="UP001501358"/>
    </source>
</evidence>
<gene>
    <name evidence="1" type="ORF">GCM10010406_56220</name>
</gene>
<sequence>MPGMDECLSEAMAMPGALVAGLVDWTSGLALGALGGADPQEREAAAADAAEVVRAVAESPTFTAAGPGATGPEVPLEDVIVTSATAYHLVRFVDTAFDSRLFLYVRLDRATANLALARMVLRDLAERLVLA</sequence>
<reference evidence="1 2" key="1">
    <citation type="journal article" date="2019" name="Int. J. Syst. Evol. Microbiol.">
        <title>The Global Catalogue of Microorganisms (GCM) 10K type strain sequencing project: providing services to taxonomists for standard genome sequencing and annotation.</title>
        <authorList>
            <consortium name="The Broad Institute Genomics Platform"/>
            <consortium name="The Broad Institute Genome Sequencing Center for Infectious Disease"/>
            <person name="Wu L."/>
            <person name="Ma J."/>
        </authorList>
    </citation>
    <scope>NUCLEOTIDE SEQUENCE [LARGE SCALE GENOMIC DNA]</scope>
    <source>
        <strain evidence="1 2">JCM 6307</strain>
    </source>
</reference>
<evidence type="ECO:0000313" key="1">
    <source>
        <dbReference type="EMBL" id="GAA2513446.1"/>
    </source>
</evidence>
<evidence type="ECO:0008006" key="3">
    <source>
        <dbReference type="Google" id="ProtNLM"/>
    </source>
</evidence>